<comment type="catalytic activity">
    <reaction evidence="6">
        <text>acetate + ATP + CoA = acetyl-CoA + AMP + diphosphate</text>
        <dbReference type="Rhea" id="RHEA:23176"/>
        <dbReference type="ChEBI" id="CHEBI:30089"/>
        <dbReference type="ChEBI" id="CHEBI:30616"/>
        <dbReference type="ChEBI" id="CHEBI:33019"/>
        <dbReference type="ChEBI" id="CHEBI:57287"/>
        <dbReference type="ChEBI" id="CHEBI:57288"/>
        <dbReference type="ChEBI" id="CHEBI:456215"/>
        <dbReference type="EC" id="6.2.1.1"/>
    </reaction>
</comment>
<evidence type="ECO:0000313" key="13">
    <source>
        <dbReference type="Proteomes" id="UP000281170"/>
    </source>
</evidence>
<evidence type="ECO:0000259" key="7">
    <source>
        <dbReference type="Pfam" id="PF00501"/>
    </source>
</evidence>
<dbReference type="GO" id="GO:0046872">
    <property type="term" value="F:metal ion binding"/>
    <property type="evidence" value="ECO:0007669"/>
    <property type="project" value="UniProtKB-KW"/>
</dbReference>
<dbReference type="PATRIC" id="fig|45056.6.peg.1305"/>
<dbReference type="EMBL" id="LR134424">
    <property type="protein sequence ID" value="VEH85512.1"/>
    <property type="molecule type" value="Genomic_DNA"/>
</dbReference>
<dbReference type="STRING" id="45056.Lade_1263"/>
<dbReference type="InterPro" id="IPR025110">
    <property type="entry name" value="AMP-bd_C"/>
</dbReference>
<evidence type="ECO:0000256" key="4">
    <source>
        <dbReference type="ARBA" id="ARBA00022840"/>
    </source>
</evidence>
<gene>
    <name evidence="10" type="primary">acsB</name>
    <name evidence="6" type="synonym">acsA</name>
    <name evidence="10" type="ORF">Lade_1263</name>
    <name evidence="11" type="ORF">NCTC12735_01146</name>
</gene>
<evidence type="ECO:0000256" key="3">
    <source>
        <dbReference type="ARBA" id="ARBA00022741"/>
    </source>
</evidence>
<dbReference type="EMBL" id="LNKA01000001">
    <property type="protein sequence ID" value="KTC66605.1"/>
    <property type="molecule type" value="Genomic_DNA"/>
</dbReference>
<feature type="binding site" evidence="6">
    <location>
        <begin position="396"/>
        <end position="401"/>
    </location>
    <ligand>
        <name>ATP</name>
        <dbReference type="ChEBI" id="CHEBI:30616"/>
    </ligand>
</feature>
<dbReference type="Gene3D" id="3.40.50.12780">
    <property type="entry name" value="N-terminal domain of ligase-like"/>
    <property type="match status" value="1"/>
</dbReference>
<evidence type="ECO:0000259" key="9">
    <source>
        <dbReference type="Pfam" id="PF16177"/>
    </source>
</evidence>
<dbReference type="InterPro" id="IPR000873">
    <property type="entry name" value="AMP-dep_synth/lig_dom"/>
</dbReference>
<dbReference type="RefSeq" id="WP_058462264.1">
    <property type="nucleotide sequence ID" value="NZ_CAAAHS010000010.1"/>
</dbReference>
<dbReference type="NCBIfam" id="NF001208">
    <property type="entry name" value="PRK00174.1"/>
    <property type="match status" value="1"/>
</dbReference>
<dbReference type="FunFam" id="3.40.50.12780:FF:000001">
    <property type="entry name" value="Acetyl-coenzyme A synthetase"/>
    <property type="match status" value="1"/>
</dbReference>
<evidence type="ECO:0000256" key="1">
    <source>
        <dbReference type="ARBA" id="ARBA00006432"/>
    </source>
</evidence>
<feature type="domain" description="Acetyl-coenzyme A synthetase N-terminal" evidence="9">
    <location>
        <begin position="12"/>
        <end position="68"/>
    </location>
</feature>
<geneLocation type="plasmid" evidence="11 13">
    <name>15</name>
</geneLocation>
<dbReference type="PANTHER" id="PTHR24095">
    <property type="entry name" value="ACETYL-COENZYME A SYNTHETASE"/>
    <property type="match status" value="1"/>
</dbReference>
<dbReference type="AlphaFoldDB" id="A0A0W0R6E1"/>
<reference evidence="10 12" key="1">
    <citation type="submission" date="2015-11" db="EMBL/GenBank/DDBJ databases">
        <title>Identification of large and diverse effector repertoires of 38 Legionella species.</title>
        <authorList>
            <person name="Burstein D."/>
            <person name="Amaro F."/>
            <person name="Zusman T."/>
            <person name="Lifshitz Z."/>
            <person name="Cohen O."/>
            <person name="Gilbert J.A."/>
            <person name="Pupko T."/>
            <person name="Shuman H.A."/>
            <person name="Segal G."/>
        </authorList>
    </citation>
    <scope>NUCLEOTIDE SEQUENCE [LARGE SCALE GENOMIC DNA]</scope>
    <source>
        <strain evidence="10 12">1762-AUS-E</strain>
    </source>
</reference>
<name>A0A0W0R6E1_9GAMM</name>
<keyword evidence="6" id="KW-0460">Magnesium</keyword>
<keyword evidence="2 6" id="KW-0436">Ligase</keyword>
<evidence type="ECO:0000256" key="2">
    <source>
        <dbReference type="ARBA" id="ARBA00022598"/>
    </source>
</evidence>
<sequence>MKESPSLTPSQYELMYKQSIEEPETFWGEQADKYISWFKPWEKTLSGNFQTLAIEWFQKGQLNASYNCLDRHLATKGDKIAIIWEGNDPGESKKISYAELHHVVCKFANVLKKQGIKKGDRVCIYLPMIPEALIAMLACARIGAIHSVVFAGFSAEALKTRILDAECNLVITADESLRGDKIIPLKQNVDQAVLACPSVKRVVVVKRTANQISWDNKRDCWYEDEMDKVDANCPAESVDANHPLFILYTSGSTGKPKGILHGTGGYLVYAAMTHHYIFNYKEDDVYWCTADVGWITGHSYLLYGPLVNGATTLVFEGVPHYPTFSRFWEVIDKHQVTIFYTAPTAIRALRKEGDEWVKKTSRKTLRVLGSVGEPINPDVWEWYFRVVGAEKCAVVDTWWQTETGGILLSAIPGATPQVAGSVTGPFFGIQPEIIDEKKQPTAGEKRGQLIIKKPWPGLMQTVYKDKERFIETYFKESPGSYFTGDGAYRDKNGHFWITGRNDDVIKVSGHRIGTEEIENALLTHPQVAEAAVVGIPNEITGEGIYAFVTTKANVKPNDALEGELNQAVRKEIGPIANLEGVQWTPALPKTRSGKIMRRILRKIASKNFDDLGDISTLADPGVIDSIIEGVRS</sequence>
<dbReference type="GO" id="GO:0003987">
    <property type="term" value="F:acetate-CoA ligase activity"/>
    <property type="evidence" value="ECO:0007669"/>
    <property type="project" value="UniProtKB-UniRule"/>
</dbReference>
<dbReference type="FunFam" id="3.30.300.30:FF:000004">
    <property type="entry name" value="Acetyl-coenzyme A synthetase"/>
    <property type="match status" value="1"/>
</dbReference>
<comment type="cofactor">
    <cofactor evidence="6">
        <name>Mg(2+)</name>
        <dbReference type="ChEBI" id="CHEBI:18420"/>
    </cofactor>
</comment>
<dbReference type="InterPro" id="IPR020845">
    <property type="entry name" value="AMP-binding_CS"/>
</dbReference>
<evidence type="ECO:0000313" key="11">
    <source>
        <dbReference type="EMBL" id="VEH85512.1"/>
    </source>
</evidence>
<organism evidence="10 12">
    <name type="scientific">Legionella adelaidensis</name>
    <dbReference type="NCBI Taxonomy" id="45056"/>
    <lineage>
        <taxon>Bacteria</taxon>
        <taxon>Pseudomonadati</taxon>
        <taxon>Pseudomonadota</taxon>
        <taxon>Gammaproteobacteria</taxon>
        <taxon>Legionellales</taxon>
        <taxon>Legionellaceae</taxon>
        <taxon>Legionella</taxon>
    </lineage>
</organism>
<dbReference type="PROSITE" id="PS00455">
    <property type="entry name" value="AMP_BINDING"/>
    <property type="match status" value="1"/>
</dbReference>
<feature type="modified residue" description="N6-acetyllysine" evidence="6">
    <location>
        <position position="594"/>
    </location>
</feature>
<dbReference type="Proteomes" id="UP000281170">
    <property type="component" value="Plasmid 15"/>
</dbReference>
<comment type="caution">
    <text evidence="6">Lacks conserved residue(s) required for the propagation of feature annotation.</text>
</comment>
<dbReference type="PANTHER" id="PTHR24095:SF14">
    <property type="entry name" value="ACETYL-COENZYME A SYNTHETASE 1"/>
    <property type="match status" value="1"/>
</dbReference>
<comment type="PTM">
    <text evidence="6">Acetylated. Deacetylation by the SIR2-homolog deacetylase activates the enzyme.</text>
</comment>
<feature type="binding site" evidence="6">
    <location>
        <begin position="178"/>
        <end position="181"/>
    </location>
    <ligand>
        <name>CoA</name>
        <dbReference type="ChEBI" id="CHEBI:57287"/>
    </ligand>
</feature>
<dbReference type="InterPro" id="IPR011904">
    <property type="entry name" value="Ac_CoA_lig"/>
</dbReference>
<feature type="binding site" evidence="6">
    <location>
        <position position="524"/>
    </location>
    <ligand>
        <name>Mg(2+)</name>
        <dbReference type="ChEBI" id="CHEBI:18420"/>
    </ligand>
</feature>
<evidence type="ECO:0000256" key="6">
    <source>
        <dbReference type="HAMAP-Rule" id="MF_01123"/>
    </source>
</evidence>
<feature type="binding site" evidence="6">
    <location>
        <position position="511"/>
    </location>
    <ligand>
        <name>ATP</name>
        <dbReference type="ChEBI" id="CHEBI:30616"/>
    </ligand>
</feature>
<reference evidence="11 13" key="2">
    <citation type="submission" date="2018-12" db="EMBL/GenBank/DDBJ databases">
        <authorList>
            <consortium name="Pathogen Informatics"/>
        </authorList>
    </citation>
    <scope>NUCLEOTIDE SEQUENCE [LARGE SCALE GENOMIC DNA]</scope>
    <source>
        <strain evidence="11 13">NCTC12735</strain>
        <plasmid evidence="13">15</plasmid>
    </source>
</reference>
<dbReference type="Gene3D" id="3.30.300.30">
    <property type="match status" value="1"/>
</dbReference>
<feature type="domain" description="AMP-dependent synthetase/ligase" evidence="7">
    <location>
        <begin position="70"/>
        <end position="460"/>
    </location>
</feature>
<evidence type="ECO:0000256" key="5">
    <source>
        <dbReference type="ARBA" id="ARBA00022990"/>
    </source>
</evidence>
<dbReference type="GO" id="GO:0016208">
    <property type="term" value="F:AMP binding"/>
    <property type="evidence" value="ECO:0007669"/>
    <property type="project" value="InterPro"/>
</dbReference>
<protein>
    <recommendedName>
        <fullName evidence="6">Acetyl-coenzyme A synthetase</fullName>
        <shortName evidence="6">AcCoA synthetase</shortName>
        <shortName evidence="6">Acs</shortName>
        <ecNumber evidence="6">6.2.1.1</ecNumber>
    </recommendedName>
    <alternativeName>
        <fullName evidence="6">Acetate--CoA ligase</fullName>
    </alternativeName>
    <alternativeName>
        <fullName evidence="6">Acyl-activating enzyme</fullName>
    </alternativeName>
</protein>
<dbReference type="Pfam" id="PF00501">
    <property type="entry name" value="AMP-binding"/>
    <property type="match status" value="1"/>
</dbReference>
<dbReference type="KEGG" id="ladl:NCTC12735_01146"/>
<dbReference type="CDD" id="cd05966">
    <property type="entry name" value="ACS"/>
    <property type="match status" value="1"/>
</dbReference>
<feature type="domain" description="AMP-binding enzyme C-terminal" evidence="8">
    <location>
        <begin position="516"/>
        <end position="594"/>
    </location>
</feature>
<dbReference type="SUPFAM" id="SSF56801">
    <property type="entry name" value="Acetyl-CoA synthetase-like"/>
    <property type="match status" value="1"/>
</dbReference>
<dbReference type="Pfam" id="PF16177">
    <property type="entry name" value="ACAS_N"/>
    <property type="match status" value="1"/>
</dbReference>
<comment type="function">
    <text evidence="6">Catalyzes the conversion of acetate into acetyl-CoA (AcCoA), an essential intermediate at the junction of anabolic and catabolic pathways. AcsA undergoes a two-step reaction. In the first half reaction, AcsA combines acetate with ATP to form acetyl-adenylate (AcAMP) intermediate. In the second half reaction, it can then transfer the acetyl group from AcAMP to the sulfhydryl group of CoA, forming the product AcCoA.</text>
</comment>
<accession>A0A0W0R6E1</accession>
<dbReference type="NCBIfam" id="TIGR02188">
    <property type="entry name" value="Ac_CoA_lig_AcsA"/>
    <property type="match status" value="1"/>
</dbReference>
<keyword evidence="3 6" id="KW-0547">Nucleotide-binding</keyword>
<dbReference type="GO" id="GO:0005829">
    <property type="term" value="C:cytosol"/>
    <property type="evidence" value="ECO:0007669"/>
    <property type="project" value="TreeGrafter"/>
</dbReference>
<keyword evidence="12" id="KW-1185">Reference proteome</keyword>
<dbReference type="InterPro" id="IPR045851">
    <property type="entry name" value="AMP-bd_C_sf"/>
</dbReference>
<feature type="binding site" evidence="6">
    <location>
        <position position="500"/>
    </location>
    <ligand>
        <name>ATP</name>
        <dbReference type="ChEBI" id="CHEBI:30616"/>
    </ligand>
</feature>
<proteinExistence type="inferred from homology"/>
<dbReference type="OrthoDB" id="9803968at2"/>
<keyword evidence="4 6" id="KW-0067">ATP-binding</keyword>
<keyword evidence="11" id="KW-0614">Plasmid</keyword>
<feature type="binding site" evidence="6">
    <location>
        <position position="569"/>
    </location>
    <ligand>
        <name>CoA</name>
        <dbReference type="ChEBI" id="CHEBI:57287"/>
    </ligand>
</feature>
<evidence type="ECO:0000313" key="12">
    <source>
        <dbReference type="Proteomes" id="UP000054859"/>
    </source>
</evidence>
<dbReference type="Proteomes" id="UP000054859">
    <property type="component" value="Unassembled WGS sequence"/>
</dbReference>
<comment type="similarity">
    <text evidence="1 6">Belongs to the ATP-dependent AMP-binding enzyme family.</text>
</comment>
<evidence type="ECO:0000313" key="10">
    <source>
        <dbReference type="EMBL" id="KTC66605.1"/>
    </source>
</evidence>
<keyword evidence="6" id="KW-0479">Metal-binding</keyword>
<dbReference type="GO" id="GO:0019427">
    <property type="term" value="P:acetyl-CoA biosynthetic process from acetate"/>
    <property type="evidence" value="ECO:0007669"/>
    <property type="project" value="UniProtKB-UniRule"/>
</dbReference>
<evidence type="ECO:0000259" key="8">
    <source>
        <dbReference type="Pfam" id="PF13193"/>
    </source>
</evidence>
<feature type="binding site" evidence="6">
    <location>
        <position position="508"/>
    </location>
    <ligand>
        <name>CoA</name>
        <dbReference type="ChEBI" id="CHEBI:57287"/>
    </ligand>
</feature>
<feature type="binding site" evidence="6">
    <location>
        <position position="296"/>
    </location>
    <ligand>
        <name>CoA</name>
        <dbReference type="ChEBI" id="CHEBI:57287"/>
    </ligand>
</feature>
<dbReference type="Pfam" id="PF13193">
    <property type="entry name" value="AMP-binding_C"/>
    <property type="match status" value="1"/>
</dbReference>
<feature type="binding site" evidence="6">
    <location>
        <begin position="372"/>
        <end position="374"/>
    </location>
    <ligand>
        <name>ATP</name>
        <dbReference type="ChEBI" id="CHEBI:30616"/>
    </ligand>
</feature>
<dbReference type="InterPro" id="IPR032387">
    <property type="entry name" value="ACAS_N"/>
</dbReference>
<dbReference type="EC" id="6.2.1.1" evidence="6"/>
<dbReference type="InterPro" id="IPR042099">
    <property type="entry name" value="ANL_N_sf"/>
</dbReference>
<feature type="binding site" evidence="6">
    <location>
        <position position="485"/>
    </location>
    <ligand>
        <name>ATP</name>
        <dbReference type="ChEBI" id="CHEBI:30616"/>
    </ligand>
</feature>
<dbReference type="HAMAP" id="MF_01123">
    <property type="entry name" value="Ac_CoA_synth"/>
    <property type="match status" value="1"/>
</dbReference>
<keyword evidence="5 6" id="KW-0007">Acetylation</keyword>
<dbReference type="GO" id="GO:0005524">
    <property type="term" value="F:ATP binding"/>
    <property type="evidence" value="ECO:0007669"/>
    <property type="project" value="UniProtKB-KW"/>
</dbReference>
<feature type="binding site" evidence="6">
    <location>
        <position position="527"/>
    </location>
    <ligand>
        <name>Mg(2+)</name>
        <dbReference type="ChEBI" id="CHEBI:18420"/>
    </ligand>
</feature>